<dbReference type="Pfam" id="PF09991">
    <property type="entry name" value="DUF2232"/>
    <property type="match status" value="1"/>
</dbReference>
<dbReference type="PANTHER" id="PTHR41324">
    <property type="entry name" value="MEMBRANE PROTEIN-RELATED"/>
    <property type="match status" value="1"/>
</dbReference>
<protein>
    <submittedName>
        <fullName evidence="3">DUF2232 domain-containing protein</fullName>
    </submittedName>
</protein>
<feature type="transmembrane region" description="Helical" evidence="1">
    <location>
        <begin position="167"/>
        <end position="188"/>
    </location>
</feature>
<reference evidence="3 4" key="1">
    <citation type="submission" date="2021-03" db="EMBL/GenBank/DDBJ databases">
        <title>Comparative Genomics and Metabolomics in the genus Turicibacter.</title>
        <authorList>
            <person name="Maki J."/>
            <person name="Looft T."/>
        </authorList>
    </citation>
    <scope>NUCLEOTIDE SEQUENCE</scope>
    <source>
        <strain evidence="3">ISU324</strain>
        <strain evidence="2 4">MMM721</strain>
    </source>
</reference>
<name>A0A9Q9FIT0_9FIRM</name>
<feature type="transmembrane region" description="Helical" evidence="1">
    <location>
        <begin position="54"/>
        <end position="79"/>
    </location>
</feature>
<dbReference type="Proteomes" id="UP001058072">
    <property type="component" value="Chromosome"/>
</dbReference>
<dbReference type="InterPro" id="IPR018710">
    <property type="entry name" value="DUF2232"/>
</dbReference>
<proteinExistence type="predicted"/>
<organism evidence="3 5">
    <name type="scientific">Turicibacter bilis</name>
    <dbReference type="NCBI Taxonomy" id="2735723"/>
    <lineage>
        <taxon>Bacteria</taxon>
        <taxon>Bacillati</taxon>
        <taxon>Bacillota</taxon>
        <taxon>Erysipelotrichia</taxon>
        <taxon>Erysipelotrichales</taxon>
        <taxon>Turicibacteraceae</taxon>
        <taxon>Turicibacter</taxon>
    </lineage>
</organism>
<gene>
    <name evidence="2" type="ORF">J0J69_07305</name>
    <name evidence="3" type="ORF">J0J70_00240</name>
</gene>
<dbReference type="AlphaFoldDB" id="A0A9Q9FIT0"/>
<dbReference type="EMBL" id="CP071249">
    <property type="protein sequence ID" value="UUF04959.1"/>
    <property type="molecule type" value="Genomic_DNA"/>
</dbReference>
<feature type="transmembrane region" description="Helical" evidence="1">
    <location>
        <begin position="100"/>
        <end position="118"/>
    </location>
</feature>
<feature type="transmembrane region" description="Helical" evidence="1">
    <location>
        <begin position="12"/>
        <end position="42"/>
    </location>
</feature>
<evidence type="ECO:0000313" key="5">
    <source>
        <dbReference type="Proteomes" id="UP001058072"/>
    </source>
</evidence>
<feature type="transmembrane region" description="Helical" evidence="1">
    <location>
        <begin position="234"/>
        <end position="255"/>
    </location>
</feature>
<sequence length="305" mass="33864">MKTKSLVNAAIMLAIYMVFFVLYNIGVLPTIMSILLPIPLIVYSVTTNRVRDVLWLLIGCFIGTFLFGSVYGLVTTLNYGLMGALIGIGIIKKWPYWQRLLNAAIVSVISFPILTYVVTGLNLQESMAQMADEMNGMLEAMSAFLPANNAEMLLPVQNMVSTMMTTLLPTILILMGLASAFLSDTVATNVLKRMNYEVTKRGNVNRFQLGAKLAVTLLISQVAIVFIPNHAVNVVLMNVIMLLNTLFLLQGIVVAMSYFRSRNKRGFGTFIIIFALMSSFSMFISVLGVMDALFDYRERFAVKKS</sequence>
<accession>A0A9Q9FIT0</accession>
<evidence type="ECO:0000313" key="2">
    <source>
        <dbReference type="EMBL" id="UUF04959.1"/>
    </source>
</evidence>
<evidence type="ECO:0000313" key="4">
    <source>
        <dbReference type="Proteomes" id="UP001058016"/>
    </source>
</evidence>
<feature type="transmembrane region" description="Helical" evidence="1">
    <location>
        <begin position="267"/>
        <end position="290"/>
    </location>
</feature>
<dbReference type="EMBL" id="CP071250">
    <property type="protein sequence ID" value="UUF08519.1"/>
    <property type="molecule type" value="Genomic_DNA"/>
</dbReference>
<feature type="transmembrane region" description="Helical" evidence="1">
    <location>
        <begin position="209"/>
        <end position="228"/>
    </location>
</feature>
<dbReference type="Proteomes" id="UP001058016">
    <property type="component" value="Chromosome"/>
</dbReference>
<evidence type="ECO:0000313" key="3">
    <source>
        <dbReference type="EMBL" id="UUF08519.1"/>
    </source>
</evidence>
<dbReference type="PANTHER" id="PTHR41324:SF1">
    <property type="entry name" value="DUF2232 DOMAIN-CONTAINING PROTEIN"/>
    <property type="match status" value="1"/>
</dbReference>
<keyword evidence="1" id="KW-0812">Transmembrane</keyword>
<evidence type="ECO:0000256" key="1">
    <source>
        <dbReference type="SAM" id="Phobius"/>
    </source>
</evidence>
<keyword evidence="4" id="KW-1185">Reference proteome</keyword>
<dbReference type="RefSeq" id="WP_055275178.1">
    <property type="nucleotide sequence ID" value="NZ_CP071249.1"/>
</dbReference>
<keyword evidence="1" id="KW-1133">Transmembrane helix</keyword>
<keyword evidence="1" id="KW-0472">Membrane</keyword>